<organism evidence="1 2">
    <name type="scientific">Chryseolinea soli</name>
    <dbReference type="NCBI Taxonomy" id="2321403"/>
    <lineage>
        <taxon>Bacteria</taxon>
        <taxon>Pseudomonadati</taxon>
        <taxon>Bacteroidota</taxon>
        <taxon>Cytophagia</taxon>
        <taxon>Cytophagales</taxon>
        <taxon>Fulvivirgaceae</taxon>
        <taxon>Chryseolinea</taxon>
    </lineage>
</organism>
<dbReference type="EMBL" id="CP032382">
    <property type="protein sequence ID" value="AYB33963.1"/>
    <property type="molecule type" value="Genomic_DNA"/>
</dbReference>
<evidence type="ECO:0000313" key="2">
    <source>
        <dbReference type="Proteomes" id="UP000266183"/>
    </source>
</evidence>
<protein>
    <submittedName>
        <fullName evidence="1">Uncharacterized protein</fullName>
    </submittedName>
</protein>
<sequence>MILLLSMGCSKDIQMANTPNDVLPENRSRTCFEGLRVGDLIPKDEKKRDAVRFDYSPAAMDSVGCDGIYYYATFSKPVRHVLHRDHSDGQYAKYYMVVVLDGKVYPLATKSEKYRRQFLDRKKAVLTTKFGDRLITNLTPSILSGYRRIE</sequence>
<proteinExistence type="predicted"/>
<gene>
    <name evidence="1" type="ORF">D4L85_26785</name>
</gene>
<keyword evidence="2" id="KW-1185">Reference proteome</keyword>
<accession>A0A385SQA3</accession>
<dbReference type="Proteomes" id="UP000266183">
    <property type="component" value="Chromosome"/>
</dbReference>
<reference evidence="2" key="1">
    <citation type="submission" date="2018-09" db="EMBL/GenBank/DDBJ databases">
        <title>Chryseolinea sp. KIS68-18 isolated from soil.</title>
        <authorList>
            <person name="Weon H.-Y."/>
            <person name="Kwon S.-W."/>
            <person name="Lee S.A."/>
        </authorList>
    </citation>
    <scope>NUCLEOTIDE SEQUENCE [LARGE SCALE GENOMIC DNA]</scope>
    <source>
        <strain evidence="2">KIS68-18</strain>
    </source>
</reference>
<evidence type="ECO:0000313" key="1">
    <source>
        <dbReference type="EMBL" id="AYB33963.1"/>
    </source>
</evidence>
<name>A0A385SQA3_9BACT</name>
<dbReference type="AlphaFoldDB" id="A0A385SQA3"/>
<dbReference type="KEGG" id="chk:D4L85_26785"/>